<keyword evidence="2" id="KW-1185">Reference proteome</keyword>
<feature type="non-terminal residue" evidence="1">
    <location>
        <position position="1"/>
    </location>
</feature>
<evidence type="ECO:0000313" key="1">
    <source>
        <dbReference type="EMBL" id="CAG8743939.1"/>
    </source>
</evidence>
<accession>A0ABN7V8X6</accession>
<proteinExistence type="predicted"/>
<organism evidence="1 2">
    <name type="scientific">Gigaspora margarita</name>
    <dbReference type="NCBI Taxonomy" id="4874"/>
    <lineage>
        <taxon>Eukaryota</taxon>
        <taxon>Fungi</taxon>
        <taxon>Fungi incertae sedis</taxon>
        <taxon>Mucoromycota</taxon>
        <taxon>Glomeromycotina</taxon>
        <taxon>Glomeromycetes</taxon>
        <taxon>Diversisporales</taxon>
        <taxon>Gigasporaceae</taxon>
        <taxon>Gigaspora</taxon>
    </lineage>
</organism>
<sequence>LTKEPTVSEVLNTYYVLEEHFNNAVYSLKKEKFDLDQLLQKLADECNIEIDKENIKDAKENLNKSIDTIIDKTINETNDRTLVEIDNRNDNKTKGSLGYTASRYAYKVWIKIIKEL</sequence>
<name>A0ABN7V8X6_GIGMA</name>
<dbReference type="Proteomes" id="UP000789901">
    <property type="component" value="Unassembled WGS sequence"/>
</dbReference>
<gene>
    <name evidence="1" type="ORF">GMARGA_LOCUS15670</name>
</gene>
<dbReference type="EMBL" id="CAJVQB010010930">
    <property type="protein sequence ID" value="CAG8743939.1"/>
    <property type="molecule type" value="Genomic_DNA"/>
</dbReference>
<protein>
    <submittedName>
        <fullName evidence="1">22804_t:CDS:1</fullName>
    </submittedName>
</protein>
<comment type="caution">
    <text evidence="1">The sequence shown here is derived from an EMBL/GenBank/DDBJ whole genome shotgun (WGS) entry which is preliminary data.</text>
</comment>
<evidence type="ECO:0000313" key="2">
    <source>
        <dbReference type="Proteomes" id="UP000789901"/>
    </source>
</evidence>
<reference evidence="1 2" key="1">
    <citation type="submission" date="2021-06" db="EMBL/GenBank/DDBJ databases">
        <authorList>
            <person name="Kallberg Y."/>
            <person name="Tangrot J."/>
            <person name="Rosling A."/>
        </authorList>
    </citation>
    <scope>NUCLEOTIDE SEQUENCE [LARGE SCALE GENOMIC DNA]</scope>
    <source>
        <strain evidence="1 2">120-4 pot B 10/14</strain>
    </source>
</reference>